<dbReference type="Proteomes" id="UP000823749">
    <property type="component" value="Chromosome 13"/>
</dbReference>
<keyword evidence="5 6" id="KW-0961">Cell wall biogenesis/degradation</keyword>
<dbReference type="PANTHER" id="PTHR21562:SF93">
    <property type="entry name" value="PECTIN ACETYLESTERASE 8"/>
    <property type="match status" value="1"/>
</dbReference>
<dbReference type="PANTHER" id="PTHR21562">
    <property type="entry name" value="NOTUM-RELATED"/>
    <property type="match status" value="1"/>
</dbReference>
<comment type="caution">
    <text evidence="7">The sequence shown here is derived from an EMBL/GenBank/DDBJ whole genome shotgun (WGS) entry which is preliminary data.</text>
</comment>
<dbReference type="InterPro" id="IPR004963">
    <property type="entry name" value="PAE/NOTUM"/>
</dbReference>
<dbReference type="GO" id="GO:0071555">
    <property type="term" value="P:cell wall organization"/>
    <property type="evidence" value="ECO:0007669"/>
    <property type="project" value="UniProtKB-KW"/>
</dbReference>
<gene>
    <name evidence="7" type="ORF">RHGRI_038174</name>
</gene>
<name>A0AAV6HUP2_9ERIC</name>
<keyword evidence="4 6" id="KW-0134">Cell wall</keyword>
<evidence type="ECO:0000256" key="2">
    <source>
        <dbReference type="ARBA" id="ARBA00004191"/>
    </source>
</evidence>
<reference evidence="7 8" key="1">
    <citation type="submission" date="2020-08" db="EMBL/GenBank/DDBJ databases">
        <title>Plant Genome Project.</title>
        <authorList>
            <person name="Zhang R.-G."/>
        </authorList>
    </citation>
    <scope>NUCLEOTIDE SEQUENCE [LARGE SCALE GENOMIC DNA]</scope>
    <source>
        <strain evidence="7">WSP0</strain>
        <tissue evidence="7">Leaf</tissue>
    </source>
</reference>
<dbReference type="GO" id="GO:0052793">
    <property type="term" value="F:pectin acetylesterase activity"/>
    <property type="evidence" value="ECO:0007669"/>
    <property type="project" value="TreeGrafter"/>
</dbReference>
<dbReference type="GO" id="GO:0009505">
    <property type="term" value="C:plant-type cell wall"/>
    <property type="evidence" value="ECO:0007669"/>
    <property type="project" value="TreeGrafter"/>
</dbReference>
<evidence type="ECO:0000256" key="6">
    <source>
        <dbReference type="RuleBase" id="RU363114"/>
    </source>
</evidence>
<comment type="subcellular location">
    <subcellularLocation>
        <location evidence="2 6">Secreted</location>
        <location evidence="2 6">Cell wall</location>
    </subcellularLocation>
</comment>
<dbReference type="AlphaFoldDB" id="A0AAV6HUP2"/>
<keyword evidence="6" id="KW-0378">Hydrolase</keyword>
<evidence type="ECO:0000313" key="8">
    <source>
        <dbReference type="Proteomes" id="UP000823749"/>
    </source>
</evidence>
<dbReference type="EC" id="3.1.1.-" evidence="6"/>
<evidence type="ECO:0000256" key="1">
    <source>
        <dbReference type="ARBA" id="ARBA00003534"/>
    </source>
</evidence>
<protein>
    <recommendedName>
        <fullName evidence="6">Pectin acetylesterase</fullName>
        <ecNumber evidence="6">3.1.1.-</ecNumber>
    </recommendedName>
</protein>
<comment type="similarity">
    <text evidence="3 6">Belongs to the pectinacetylesterase family.</text>
</comment>
<evidence type="ECO:0000256" key="3">
    <source>
        <dbReference type="ARBA" id="ARBA00005784"/>
    </source>
</evidence>
<keyword evidence="8" id="KW-1185">Reference proteome</keyword>
<keyword evidence="6" id="KW-0964">Secreted</keyword>
<comment type="function">
    <text evidence="1 6">Hydrolyzes acetyl esters in homogalacturonan regions of pectin. In type I primary cell wall, galacturonic acid residues of pectin can be acetylated at the O-2 and O-3 positions. Decreasing the degree of acetylation of pectin gels in vitro alters their physical properties.</text>
</comment>
<evidence type="ECO:0000313" key="7">
    <source>
        <dbReference type="EMBL" id="KAG5517699.1"/>
    </source>
</evidence>
<dbReference type="Pfam" id="PF03283">
    <property type="entry name" value="PAE"/>
    <property type="match status" value="1"/>
</dbReference>
<proteinExistence type="inferred from homology"/>
<sequence>MMREKTISQTLQIKSLEVICNSNSGETHLLLLLYYRKTPNLTNSDISHYGIGFKSGSLSQRNWDHWRGCLIVNFSAPELVEMRASWLGYPVIKKDKSLSSCSRMVRKLACGLVLIACGLILLKKTDGGVVLIFRTNYSDVNVGITYVGTAVAKGAVCLDGSPPAYHLDKGFGAGRNKWLVHHEGGGWCSNMSTCLSRKDTRLGSSKKMEKLLPFIGILSSQRKFNPDFYNWNRVLVRYCDGASFTGDVEEVDPDTNLHFRGSRVFVAVMEELLAKGMKTAQDALLTGCSAGGLTVTLHCDQFRALLPRATKVKCVTDAAYFVNVKDISGARHIETYYNDVVKTHGSANNLPPSCTSKRKPGLCFFQQNMAKLVETPLFVVNSAYDSWQIPNVLAPDTADPDGRWHDCKFNLTKCSTDQLKTIQDFRLMFLDALKELGSSSSRGIFIDSCYEHDQITVQETWLSDDSPALDGTKLAKAVGDWYNDKYPFQKIDDCSYPCKNCPSFKHTL</sequence>
<evidence type="ECO:0000256" key="5">
    <source>
        <dbReference type="ARBA" id="ARBA00023316"/>
    </source>
</evidence>
<organism evidence="7 8">
    <name type="scientific">Rhododendron griersonianum</name>
    <dbReference type="NCBI Taxonomy" id="479676"/>
    <lineage>
        <taxon>Eukaryota</taxon>
        <taxon>Viridiplantae</taxon>
        <taxon>Streptophyta</taxon>
        <taxon>Embryophyta</taxon>
        <taxon>Tracheophyta</taxon>
        <taxon>Spermatophyta</taxon>
        <taxon>Magnoliopsida</taxon>
        <taxon>eudicotyledons</taxon>
        <taxon>Gunneridae</taxon>
        <taxon>Pentapetalae</taxon>
        <taxon>asterids</taxon>
        <taxon>Ericales</taxon>
        <taxon>Ericaceae</taxon>
        <taxon>Ericoideae</taxon>
        <taxon>Rhodoreae</taxon>
        <taxon>Rhododendron</taxon>
    </lineage>
</organism>
<dbReference type="EMBL" id="JACTNZ010000013">
    <property type="protein sequence ID" value="KAG5517699.1"/>
    <property type="molecule type" value="Genomic_DNA"/>
</dbReference>
<accession>A0AAV6HUP2</accession>
<evidence type="ECO:0000256" key="4">
    <source>
        <dbReference type="ARBA" id="ARBA00022512"/>
    </source>
</evidence>